<keyword evidence="3" id="KW-1185">Reference proteome</keyword>
<reference evidence="2 3" key="1">
    <citation type="submission" date="2014-04" db="EMBL/GenBank/DDBJ databases">
        <authorList>
            <consortium name="DOE Joint Genome Institute"/>
            <person name="Kuo A."/>
            <person name="Tarkka M."/>
            <person name="Buscot F."/>
            <person name="Kohler A."/>
            <person name="Nagy L.G."/>
            <person name="Floudas D."/>
            <person name="Copeland A."/>
            <person name="Barry K.W."/>
            <person name="Cichocki N."/>
            <person name="Veneault-Fourrey C."/>
            <person name="LaButti K."/>
            <person name="Lindquist E.A."/>
            <person name="Lipzen A."/>
            <person name="Lundell T."/>
            <person name="Morin E."/>
            <person name="Murat C."/>
            <person name="Sun H."/>
            <person name="Tunlid A."/>
            <person name="Henrissat B."/>
            <person name="Grigoriev I.V."/>
            <person name="Hibbett D.S."/>
            <person name="Martin F."/>
            <person name="Nordberg H.P."/>
            <person name="Cantor M.N."/>
            <person name="Hua S.X."/>
        </authorList>
    </citation>
    <scope>NUCLEOTIDE SEQUENCE [LARGE SCALE GENOMIC DNA]</scope>
    <source>
        <strain evidence="2 3">F 1598</strain>
    </source>
</reference>
<feature type="compositionally biased region" description="Polar residues" evidence="1">
    <location>
        <begin position="50"/>
        <end position="63"/>
    </location>
</feature>
<evidence type="ECO:0000256" key="1">
    <source>
        <dbReference type="SAM" id="MobiDB-lite"/>
    </source>
</evidence>
<gene>
    <name evidence="2" type="ORF">PILCRDRAFT_819664</name>
</gene>
<sequence>MGKCRCCDKRLDGAITGVCIEIARPLLPTSICLDIHRRRGNRPRLHLLDSFQQPQSMTQTTQLEKNDQEEGRDGGGN</sequence>
<dbReference type="HOGENOM" id="CLU_2638928_0_0_1"/>
<feature type="region of interest" description="Disordered" evidence="1">
    <location>
        <begin position="46"/>
        <end position="77"/>
    </location>
</feature>
<feature type="compositionally biased region" description="Basic and acidic residues" evidence="1">
    <location>
        <begin position="64"/>
        <end position="77"/>
    </location>
</feature>
<name>A0A0C3FVC6_PILCF</name>
<proteinExistence type="predicted"/>
<protein>
    <submittedName>
        <fullName evidence="2">Uncharacterized protein</fullName>
    </submittedName>
</protein>
<dbReference type="EMBL" id="KN832991">
    <property type="protein sequence ID" value="KIM83419.1"/>
    <property type="molecule type" value="Genomic_DNA"/>
</dbReference>
<evidence type="ECO:0000313" key="3">
    <source>
        <dbReference type="Proteomes" id="UP000054166"/>
    </source>
</evidence>
<dbReference type="AlphaFoldDB" id="A0A0C3FVC6"/>
<organism evidence="2 3">
    <name type="scientific">Piloderma croceum (strain F 1598)</name>
    <dbReference type="NCBI Taxonomy" id="765440"/>
    <lineage>
        <taxon>Eukaryota</taxon>
        <taxon>Fungi</taxon>
        <taxon>Dikarya</taxon>
        <taxon>Basidiomycota</taxon>
        <taxon>Agaricomycotina</taxon>
        <taxon>Agaricomycetes</taxon>
        <taxon>Agaricomycetidae</taxon>
        <taxon>Atheliales</taxon>
        <taxon>Atheliaceae</taxon>
        <taxon>Piloderma</taxon>
    </lineage>
</organism>
<reference evidence="3" key="2">
    <citation type="submission" date="2015-01" db="EMBL/GenBank/DDBJ databases">
        <title>Evolutionary Origins and Diversification of the Mycorrhizal Mutualists.</title>
        <authorList>
            <consortium name="DOE Joint Genome Institute"/>
            <consortium name="Mycorrhizal Genomics Consortium"/>
            <person name="Kohler A."/>
            <person name="Kuo A."/>
            <person name="Nagy L.G."/>
            <person name="Floudas D."/>
            <person name="Copeland A."/>
            <person name="Barry K.W."/>
            <person name="Cichocki N."/>
            <person name="Veneault-Fourrey C."/>
            <person name="LaButti K."/>
            <person name="Lindquist E.A."/>
            <person name="Lipzen A."/>
            <person name="Lundell T."/>
            <person name="Morin E."/>
            <person name="Murat C."/>
            <person name="Riley R."/>
            <person name="Ohm R."/>
            <person name="Sun H."/>
            <person name="Tunlid A."/>
            <person name="Henrissat B."/>
            <person name="Grigoriev I.V."/>
            <person name="Hibbett D.S."/>
            <person name="Martin F."/>
        </authorList>
    </citation>
    <scope>NUCLEOTIDE SEQUENCE [LARGE SCALE GENOMIC DNA]</scope>
    <source>
        <strain evidence="3">F 1598</strain>
    </source>
</reference>
<dbReference type="InParanoid" id="A0A0C3FVC6"/>
<accession>A0A0C3FVC6</accession>
<evidence type="ECO:0000313" key="2">
    <source>
        <dbReference type="EMBL" id="KIM83419.1"/>
    </source>
</evidence>
<dbReference type="Proteomes" id="UP000054166">
    <property type="component" value="Unassembled WGS sequence"/>
</dbReference>